<evidence type="ECO:0000256" key="1">
    <source>
        <dbReference type="SAM" id="MobiDB-lite"/>
    </source>
</evidence>
<reference evidence="3" key="1">
    <citation type="submission" date="2014-03" db="EMBL/GenBank/DDBJ databases">
        <title>The Genome Sequence of Puccinia striiformis f. sp. tritici PST-78.</title>
        <authorList>
            <consortium name="The Broad Institute Genome Sequencing Platform"/>
            <person name="Cuomo C."/>
            <person name="Hulbert S."/>
            <person name="Chen X."/>
            <person name="Walker B."/>
            <person name="Young S.K."/>
            <person name="Zeng Q."/>
            <person name="Gargeya S."/>
            <person name="Fitzgerald M."/>
            <person name="Haas B."/>
            <person name="Abouelleil A."/>
            <person name="Alvarado L."/>
            <person name="Arachchi H.M."/>
            <person name="Berlin A.M."/>
            <person name="Chapman S.B."/>
            <person name="Goldberg J."/>
            <person name="Griggs A."/>
            <person name="Gujja S."/>
            <person name="Hansen M."/>
            <person name="Howarth C."/>
            <person name="Imamovic A."/>
            <person name="Larimer J."/>
            <person name="McCowan C."/>
            <person name="Montmayeur A."/>
            <person name="Murphy C."/>
            <person name="Neiman D."/>
            <person name="Pearson M."/>
            <person name="Priest M."/>
            <person name="Roberts A."/>
            <person name="Saif S."/>
            <person name="Shea T."/>
            <person name="Sisk P."/>
            <person name="Sykes S."/>
            <person name="Wortman J."/>
            <person name="Nusbaum C."/>
            <person name="Birren B."/>
        </authorList>
    </citation>
    <scope>NUCLEOTIDE SEQUENCE [LARGE SCALE GENOMIC DNA]</scope>
    <source>
        <strain evidence="3">race PST-78</strain>
    </source>
</reference>
<gene>
    <name evidence="2" type="ORF">PSTG_19049</name>
</gene>
<dbReference type="AlphaFoldDB" id="A0A0L0UKV4"/>
<dbReference type="EMBL" id="AJIL01004874">
    <property type="protein sequence ID" value="KNE87565.1"/>
    <property type="molecule type" value="Genomic_DNA"/>
</dbReference>
<comment type="caution">
    <text evidence="2">The sequence shown here is derived from an EMBL/GenBank/DDBJ whole genome shotgun (WGS) entry which is preliminary data.</text>
</comment>
<feature type="region of interest" description="Disordered" evidence="1">
    <location>
        <begin position="46"/>
        <end position="66"/>
    </location>
</feature>
<evidence type="ECO:0000313" key="2">
    <source>
        <dbReference type="EMBL" id="KNE87565.1"/>
    </source>
</evidence>
<feature type="non-terminal residue" evidence="2">
    <location>
        <position position="140"/>
    </location>
</feature>
<name>A0A0L0UKV4_9BASI</name>
<keyword evidence="3" id="KW-1185">Reference proteome</keyword>
<proteinExistence type="predicted"/>
<accession>A0A0L0UKV4</accession>
<organism evidence="2 3">
    <name type="scientific">Puccinia striiformis f. sp. tritici PST-78</name>
    <dbReference type="NCBI Taxonomy" id="1165861"/>
    <lineage>
        <taxon>Eukaryota</taxon>
        <taxon>Fungi</taxon>
        <taxon>Dikarya</taxon>
        <taxon>Basidiomycota</taxon>
        <taxon>Pucciniomycotina</taxon>
        <taxon>Pucciniomycetes</taxon>
        <taxon>Pucciniales</taxon>
        <taxon>Pucciniaceae</taxon>
        <taxon>Puccinia</taxon>
    </lineage>
</organism>
<dbReference type="Gene3D" id="1.10.287.1490">
    <property type="match status" value="1"/>
</dbReference>
<feature type="compositionally biased region" description="Polar residues" evidence="1">
    <location>
        <begin position="57"/>
        <end position="66"/>
    </location>
</feature>
<dbReference type="Proteomes" id="UP000054564">
    <property type="component" value="Unassembled WGS sequence"/>
</dbReference>
<evidence type="ECO:0000313" key="3">
    <source>
        <dbReference type="Proteomes" id="UP000054564"/>
    </source>
</evidence>
<protein>
    <submittedName>
        <fullName evidence="2">Uncharacterized protein</fullName>
    </submittedName>
</protein>
<sequence length="140" mass="16397">MELAELKEKYDEMQTEYDDLSNQLMESLHENDTLKQQCASLQLQVQAVPSPDKEQNSETSTNNSLQQDYDLLKERLLKLQAEVEEKNSLLNATERTVSEMQEQMKALQDELFEKSIYVEKCELMKTQIETLEKERAEITM</sequence>
<dbReference type="STRING" id="1165861.A0A0L0UKV4"/>